<comment type="caution">
    <text evidence="2">The sequence shown here is derived from an EMBL/GenBank/DDBJ whole genome shotgun (WGS) entry which is preliminary data.</text>
</comment>
<evidence type="ECO:0000313" key="3">
    <source>
        <dbReference type="Proteomes" id="UP000483820"/>
    </source>
</evidence>
<keyword evidence="1" id="KW-0812">Transmembrane</keyword>
<dbReference type="EMBL" id="WUAV01000006">
    <property type="protein sequence ID" value="KAF1748304.1"/>
    <property type="molecule type" value="Genomic_DNA"/>
</dbReference>
<feature type="transmembrane region" description="Helical" evidence="1">
    <location>
        <begin position="12"/>
        <end position="31"/>
    </location>
</feature>
<dbReference type="CTD" id="9824101"/>
<dbReference type="Proteomes" id="UP000483820">
    <property type="component" value="Chromosome X"/>
</dbReference>
<evidence type="ECO:0000256" key="1">
    <source>
        <dbReference type="SAM" id="Phobius"/>
    </source>
</evidence>
<feature type="transmembrane region" description="Helical" evidence="1">
    <location>
        <begin position="145"/>
        <end position="171"/>
    </location>
</feature>
<dbReference type="KEGG" id="crq:GCK72_024771"/>
<feature type="transmembrane region" description="Helical" evidence="1">
    <location>
        <begin position="71"/>
        <end position="93"/>
    </location>
</feature>
<reference evidence="2 3" key="1">
    <citation type="submission" date="2019-12" db="EMBL/GenBank/DDBJ databases">
        <title>Chromosome-level assembly of the Caenorhabditis remanei genome.</title>
        <authorList>
            <person name="Teterina A.A."/>
            <person name="Willis J.H."/>
            <person name="Phillips P.C."/>
        </authorList>
    </citation>
    <scope>NUCLEOTIDE SEQUENCE [LARGE SCALE GENOMIC DNA]</scope>
    <source>
        <strain evidence="2 3">PX506</strain>
        <tissue evidence="2">Whole organism</tissue>
    </source>
</reference>
<dbReference type="GeneID" id="9824101"/>
<gene>
    <name evidence="2" type="ORF">GCK72_024771</name>
</gene>
<proteinExistence type="predicted"/>
<keyword evidence="1" id="KW-1133">Transmembrane helix</keyword>
<keyword evidence="1" id="KW-0472">Membrane</keyword>
<organism evidence="2 3">
    <name type="scientific">Caenorhabditis remanei</name>
    <name type="common">Caenorhabditis vulgaris</name>
    <dbReference type="NCBI Taxonomy" id="31234"/>
    <lineage>
        <taxon>Eukaryota</taxon>
        <taxon>Metazoa</taxon>
        <taxon>Ecdysozoa</taxon>
        <taxon>Nematoda</taxon>
        <taxon>Chromadorea</taxon>
        <taxon>Rhabditida</taxon>
        <taxon>Rhabditina</taxon>
        <taxon>Rhabditomorpha</taxon>
        <taxon>Rhabditoidea</taxon>
        <taxon>Rhabditidae</taxon>
        <taxon>Peloderinae</taxon>
        <taxon>Caenorhabditis</taxon>
    </lineage>
</organism>
<name>A0A6A5G0Z1_CAERE</name>
<accession>A0A6A5G0Z1</accession>
<dbReference type="RefSeq" id="XP_003117763.2">
    <property type="nucleotide sequence ID" value="XM_003117715.2"/>
</dbReference>
<evidence type="ECO:0000313" key="2">
    <source>
        <dbReference type="EMBL" id="KAF1748304.1"/>
    </source>
</evidence>
<dbReference type="AlphaFoldDB" id="A0A6A5G0Z1"/>
<feature type="transmembrane region" description="Helical" evidence="1">
    <location>
        <begin position="105"/>
        <end position="125"/>
    </location>
</feature>
<sequence length="208" mass="23558">MKKVGIILQPITILLTVALLVLVVIDAYTYAWGSYSSSISTSALLSSCTPWNIYGCSQLWHAMAIRPKVGLIVQLCLIPLTITLIFVTSLAVLTRVMRKQTSIVILILISWTVFFAILATVILRMDTVPAQCYISGNLGFTYHNHWQIYITLASLIVSFIITQIFAFAGYFRPMITMLSFEGHYQRYDYPRISQLEKNMVSVKELDNF</sequence>
<protein>
    <submittedName>
        <fullName evidence="2">Uncharacterized protein</fullName>
    </submittedName>
</protein>